<dbReference type="AlphaFoldDB" id="A0A916YPR2"/>
<keyword evidence="1" id="KW-0472">Membrane</keyword>
<accession>A0A916YPR2</accession>
<proteinExistence type="predicted"/>
<dbReference type="InterPro" id="IPR025470">
    <property type="entry name" value="DUF4321"/>
</dbReference>
<evidence type="ECO:0000313" key="3">
    <source>
        <dbReference type="Proteomes" id="UP000612456"/>
    </source>
</evidence>
<dbReference type="EMBL" id="BMHP01000001">
    <property type="protein sequence ID" value="GGD54575.1"/>
    <property type="molecule type" value="Genomic_DNA"/>
</dbReference>
<reference evidence="2" key="2">
    <citation type="submission" date="2020-09" db="EMBL/GenBank/DDBJ databases">
        <authorList>
            <person name="Sun Q."/>
            <person name="Zhou Y."/>
        </authorList>
    </citation>
    <scope>NUCLEOTIDE SEQUENCE</scope>
    <source>
        <strain evidence="2">CGMCC 1.15178</strain>
    </source>
</reference>
<reference evidence="2" key="1">
    <citation type="journal article" date="2014" name="Int. J. Syst. Evol. Microbiol.">
        <title>Complete genome sequence of Corynebacterium casei LMG S-19264T (=DSM 44701T), isolated from a smear-ripened cheese.</title>
        <authorList>
            <consortium name="US DOE Joint Genome Institute (JGI-PGF)"/>
            <person name="Walter F."/>
            <person name="Albersmeier A."/>
            <person name="Kalinowski J."/>
            <person name="Ruckert C."/>
        </authorList>
    </citation>
    <scope>NUCLEOTIDE SEQUENCE</scope>
    <source>
        <strain evidence="2">CGMCC 1.15178</strain>
    </source>
</reference>
<dbReference type="Proteomes" id="UP000612456">
    <property type="component" value="Unassembled WGS sequence"/>
</dbReference>
<comment type="caution">
    <text evidence="2">The sequence shown here is derived from an EMBL/GenBank/DDBJ whole genome shotgun (WGS) entry which is preliminary data.</text>
</comment>
<evidence type="ECO:0008006" key="4">
    <source>
        <dbReference type="Google" id="ProtNLM"/>
    </source>
</evidence>
<dbReference type="RefSeq" id="WP_188989733.1">
    <property type="nucleotide sequence ID" value="NZ_BMHP01000001.1"/>
</dbReference>
<gene>
    <name evidence="2" type="ORF">GCM10010911_10240</name>
</gene>
<evidence type="ECO:0000313" key="2">
    <source>
        <dbReference type="EMBL" id="GGD54575.1"/>
    </source>
</evidence>
<keyword evidence="1" id="KW-0812">Transmembrane</keyword>
<protein>
    <recommendedName>
        <fullName evidence="4">DUF4321 domain-containing protein</fullName>
    </recommendedName>
</protein>
<evidence type="ECO:0000256" key="1">
    <source>
        <dbReference type="SAM" id="Phobius"/>
    </source>
</evidence>
<name>A0A916YPR2_9BACL</name>
<sequence length="80" mass="8883">MKKNGWILLLFIIIGLLAGTLVSRWLAPVPGLSFLTTTSEVLWSPAADLIVLSYDLTIRLKVSLLSIIGLIAAIWLYRKM</sequence>
<organism evidence="2 3">
    <name type="scientific">Paenibacillus nasutitermitis</name>
    <dbReference type="NCBI Taxonomy" id="1652958"/>
    <lineage>
        <taxon>Bacteria</taxon>
        <taxon>Bacillati</taxon>
        <taxon>Bacillota</taxon>
        <taxon>Bacilli</taxon>
        <taxon>Bacillales</taxon>
        <taxon>Paenibacillaceae</taxon>
        <taxon>Paenibacillus</taxon>
    </lineage>
</organism>
<feature type="transmembrane region" description="Helical" evidence="1">
    <location>
        <begin position="58"/>
        <end position="77"/>
    </location>
</feature>
<keyword evidence="3" id="KW-1185">Reference proteome</keyword>
<dbReference type="Pfam" id="PF14209">
    <property type="entry name" value="DUF4321"/>
    <property type="match status" value="1"/>
</dbReference>
<feature type="transmembrane region" description="Helical" evidence="1">
    <location>
        <begin position="7"/>
        <end position="27"/>
    </location>
</feature>
<keyword evidence="1" id="KW-1133">Transmembrane helix</keyword>